<dbReference type="GO" id="GO:0030170">
    <property type="term" value="F:pyridoxal phosphate binding"/>
    <property type="evidence" value="ECO:0007669"/>
    <property type="project" value="InterPro"/>
</dbReference>
<evidence type="ECO:0000259" key="13">
    <source>
        <dbReference type="Pfam" id="PF14821"/>
    </source>
</evidence>
<comment type="similarity">
    <text evidence="3">Belongs to the threonine synthase family.</text>
</comment>
<dbReference type="HOGENOM" id="CLU_015170_3_1_4"/>
<reference evidence="14 15" key="1">
    <citation type="submission" date="2012-05" db="EMBL/GenBank/DDBJ databases">
        <title>The Genome Sequence of Sutterella wadsworthensis 2_1_59BFAA.</title>
        <authorList>
            <consortium name="The Broad Institute Genome Sequencing Platform"/>
            <person name="Earl A."/>
            <person name="Ward D."/>
            <person name="Feldgarden M."/>
            <person name="Gevers D."/>
            <person name="Daigneault M."/>
            <person name="Strauss J."/>
            <person name="Allen-Vercoe E."/>
            <person name="Walker B."/>
            <person name="Young S.K."/>
            <person name="Zeng Q."/>
            <person name="Gargeya S."/>
            <person name="Fitzgerald M."/>
            <person name="Haas B."/>
            <person name="Abouelleil A."/>
            <person name="Alvarado L."/>
            <person name="Arachchi H.M."/>
            <person name="Berlin A.M."/>
            <person name="Chapman S.B."/>
            <person name="Goldberg J."/>
            <person name="Griggs A."/>
            <person name="Gujja S."/>
            <person name="Hansen M."/>
            <person name="Howarth C."/>
            <person name="Imamovic A."/>
            <person name="Larimer J."/>
            <person name="McCowen C."/>
            <person name="Montmayeur A."/>
            <person name="Murphy C."/>
            <person name="Neiman D."/>
            <person name="Pearson M."/>
            <person name="Priest M."/>
            <person name="Roberts A."/>
            <person name="Saif S."/>
            <person name="Shea T."/>
            <person name="Sisk P."/>
            <person name="Sykes S."/>
            <person name="Wortman J."/>
            <person name="Nusbaum C."/>
            <person name="Birren B."/>
        </authorList>
    </citation>
    <scope>NUCLEOTIDE SEQUENCE [LARGE SCALE GENOMIC DNA]</scope>
    <source>
        <strain evidence="14 15">2_1_59BFAA</strain>
    </source>
</reference>
<dbReference type="Gene3D" id="3.40.50.1100">
    <property type="match status" value="2"/>
</dbReference>
<name>K1JFV9_9BURK</name>
<dbReference type="UniPathway" id="UPA00050">
    <property type="reaction ID" value="UER00065"/>
</dbReference>
<dbReference type="RefSeq" id="WP_005436459.1">
    <property type="nucleotide sequence ID" value="NZ_JH815519.1"/>
</dbReference>
<organism evidence="14 15">
    <name type="scientific">Sutterella wadsworthensis 2_1_59BFAA</name>
    <dbReference type="NCBI Taxonomy" id="742823"/>
    <lineage>
        <taxon>Bacteria</taxon>
        <taxon>Pseudomonadati</taxon>
        <taxon>Pseudomonadota</taxon>
        <taxon>Betaproteobacteria</taxon>
        <taxon>Burkholderiales</taxon>
        <taxon>Sutterellaceae</taxon>
        <taxon>Sutterella</taxon>
    </lineage>
</organism>
<dbReference type="OrthoDB" id="9763107at2"/>
<accession>K1JFV9</accession>
<dbReference type="InterPro" id="IPR037158">
    <property type="entry name" value="Thr_synth_N_sf"/>
</dbReference>
<keyword evidence="8 11" id="KW-0663">Pyridoxal phosphate</keyword>
<evidence type="ECO:0000256" key="10">
    <source>
        <dbReference type="NCBIfam" id="TIGR00260"/>
    </source>
</evidence>
<keyword evidence="7" id="KW-0791">Threonine biosynthesis</keyword>
<dbReference type="CDD" id="cd01560">
    <property type="entry name" value="Thr-synth_2"/>
    <property type="match status" value="1"/>
</dbReference>
<evidence type="ECO:0000313" key="14">
    <source>
        <dbReference type="EMBL" id="EKB30495.1"/>
    </source>
</evidence>
<evidence type="ECO:0000256" key="3">
    <source>
        <dbReference type="ARBA" id="ARBA00005517"/>
    </source>
</evidence>
<dbReference type="EMBL" id="ADMG01000041">
    <property type="protein sequence ID" value="EKB30495.1"/>
    <property type="molecule type" value="Genomic_DNA"/>
</dbReference>
<dbReference type="GO" id="GO:0005737">
    <property type="term" value="C:cytoplasm"/>
    <property type="evidence" value="ECO:0007669"/>
    <property type="project" value="TreeGrafter"/>
</dbReference>
<keyword evidence="6" id="KW-0028">Amino-acid biosynthesis</keyword>
<dbReference type="PROSITE" id="PS00165">
    <property type="entry name" value="DEHYDRATASE_SER_THR"/>
    <property type="match status" value="1"/>
</dbReference>
<sequence>MIYHSTRSLENGVNAREALLKGLCDDGGLYVSDELLTCVLTPDMLKGLTYRETALRVFSVLLSDFTKTELAEGIERAYADNFASVAVTPVTRVGDEFLLELHHGPTSAFKDVALCMLPQLMSAALKDTGRRVMIATATSGDTGKAALSGFMNVPGIGITVFYPHGKVSDIQYLQMATQEGRNVAVAAVEGNFDDVQSTVKKIFASDLRQELADEGVELSSANSINIGRLVPQVVYYFDAYRQLVEANEVEQGAKVDFCVPTGNFGDVLAGYYAYRMGLPVRHFIVASNANNVLTDFLTTGVYDRNRPFVKTITPSMDILISSNLERMLYYASEGDTALIARLMENLRNEGVFRVEGEMLERIRSLFKCGWADDAETSAMIREAWRKDGRLVDPHTAVALKVARERADRSVPCVVLSTASPFKFCRDVYIALTGRPLEGDPDGFAYMDALSGLTSENAPAPLAGLRSMPVLHKDVVRPEGMADFIRATVARAF</sequence>
<feature type="domain" description="Threonine synthase N-terminal" evidence="13">
    <location>
        <begin position="3"/>
        <end position="78"/>
    </location>
</feature>
<evidence type="ECO:0000256" key="4">
    <source>
        <dbReference type="ARBA" id="ARBA00013028"/>
    </source>
</evidence>
<dbReference type="EC" id="4.2.3.1" evidence="4 10"/>
<dbReference type="InterPro" id="IPR000634">
    <property type="entry name" value="Ser/Thr_deHydtase_PyrdxlP-BS"/>
</dbReference>
<dbReference type="PANTHER" id="PTHR43515">
    <property type="entry name" value="THREONINE SYNTHASE-LIKE 1"/>
    <property type="match status" value="1"/>
</dbReference>
<dbReference type="InterPro" id="IPR001926">
    <property type="entry name" value="TrpB-like_PALP"/>
</dbReference>
<dbReference type="Gene3D" id="3.90.1380.10">
    <property type="entry name" value="Threonine synthase, N-terminal domain"/>
    <property type="match status" value="1"/>
</dbReference>
<dbReference type="GO" id="GO:0004795">
    <property type="term" value="F:threonine synthase activity"/>
    <property type="evidence" value="ECO:0007669"/>
    <property type="project" value="UniProtKB-UniRule"/>
</dbReference>
<evidence type="ECO:0000256" key="1">
    <source>
        <dbReference type="ARBA" id="ARBA00001933"/>
    </source>
</evidence>
<feature type="modified residue" description="N6-(pyridoxal phosphate)lysine" evidence="11">
    <location>
        <position position="110"/>
    </location>
</feature>
<evidence type="ECO:0000256" key="6">
    <source>
        <dbReference type="ARBA" id="ARBA00022605"/>
    </source>
</evidence>
<evidence type="ECO:0000256" key="11">
    <source>
        <dbReference type="PIRSR" id="PIRSR604450-51"/>
    </source>
</evidence>
<dbReference type="PANTHER" id="PTHR43515:SF1">
    <property type="entry name" value="THREONINE SYNTHASE-LIKE 1"/>
    <property type="match status" value="1"/>
</dbReference>
<evidence type="ECO:0000256" key="2">
    <source>
        <dbReference type="ARBA" id="ARBA00004979"/>
    </source>
</evidence>
<dbReference type="NCBIfam" id="TIGR00260">
    <property type="entry name" value="thrC"/>
    <property type="match status" value="1"/>
</dbReference>
<comment type="caution">
    <text evidence="14">The sequence shown here is derived from an EMBL/GenBank/DDBJ whole genome shotgun (WGS) entry which is preliminary data.</text>
</comment>
<dbReference type="STRING" id="742823.HMPREF9465_01909"/>
<dbReference type="InterPro" id="IPR004450">
    <property type="entry name" value="Thr_synthase-like"/>
</dbReference>
<protein>
    <recommendedName>
        <fullName evidence="5 10">Threonine synthase</fullName>
        <ecNumber evidence="4 10">4.2.3.1</ecNumber>
    </recommendedName>
</protein>
<dbReference type="Proteomes" id="UP000005835">
    <property type="component" value="Unassembled WGS sequence"/>
</dbReference>
<dbReference type="AlphaFoldDB" id="K1JFV9"/>
<evidence type="ECO:0000256" key="8">
    <source>
        <dbReference type="ARBA" id="ARBA00022898"/>
    </source>
</evidence>
<keyword evidence="15" id="KW-1185">Reference proteome</keyword>
<evidence type="ECO:0000256" key="9">
    <source>
        <dbReference type="ARBA" id="ARBA00049144"/>
    </source>
</evidence>
<comment type="catalytic activity">
    <reaction evidence="9">
        <text>O-phospho-L-homoserine + H2O = L-threonine + phosphate</text>
        <dbReference type="Rhea" id="RHEA:10840"/>
        <dbReference type="ChEBI" id="CHEBI:15377"/>
        <dbReference type="ChEBI" id="CHEBI:43474"/>
        <dbReference type="ChEBI" id="CHEBI:57590"/>
        <dbReference type="ChEBI" id="CHEBI:57926"/>
        <dbReference type="EC" id="4.2.3.1"/>
    </reaction>
</comment>
<gene>
    <name evidence="14" type="ORF">HMPREF9465_01909</name>
</gene>
<dbReference type="SUPFAM" id="SSF53686">
    <property type="entry name" value="Tryptophan synthase beta subunit-like PLP-dependent enzymes"/>
    <property type="match status" value="1"/>
</dbReference>
<comment type="cofactor">
    <cofactor evidence="1 11">
        <name>pyridoxal 5'-phosphate</name>
        <dbReference type="ChEBI" id="CHEBI:597326"/>
    </cofactor>
</comment>
<dbReference type="PATRIC" id="fig|742823.3.peg.1903"/>
<evidence type="ECO:0000313" key="15">
    <source>
        <dbReference type="Proteomes" id="UP000005835"/>
    </source>
</evidence>
<dbReference type="InterPro" id="IPR029144">
    <property type="entry name" value="Thr_synth_N"/>
</dbReference>
<dbReference type="GO" id="GO:0009088">
    <property type="term" value="P:threonine biosynthetic process"/>
    <property type="evidence" value="ECO:0007669"/>
    <property type="project" value="UniProtKB-UniRule"/>
</dbReference>
<evidence type="ECO:0000256" key="5">
    <source>
        <dbReference type="ARBA" id="ARBA00018679"/>
    </source>
</evidence>
<proteinExistence type="inferred from homology"/>
<evidence type="ECO:0000259" key="12">
    <source>
        <dbReference type="Pfam" id="PF00291"/>
    </source>
</evidence>
<dbReference type="eggNOG" id="COG0498">
    <property type="taxonomic scope" value="Bacteria"/>
</dbReference>
<dbReference type="InterPro" id="IPR036052">
    <property type="entry name" value="TrpB-like_PALP_sf"/>
</dbReference>
<dbReference type="Pfam" id="PF00291">
    <property type="entry name" value="PALP"/>
    <property type="match status" value="1"/>
</dbReference>
<evidence type="ECO:0000256" key="7">
    <source>
        <dbReference type="ARBA" id="ARBA00022697"/>
    </source>
</evidence>
<feature type="domain" description="Tryptophan synthase beta chain-like PALP" evidence="12">
    <location>
        <begin position="99"/>
        <end position="405"/>
    </location>
</feature>
<comment type="pathway">
    <text evidence="2">Amino-acid biosynthesis; L-threonine biosynthesis; L-threonine from L-aspartate: step 5/5.</text>
</comment>
<dbReference type="Pfam" id="PF14821">
    <property type="entry name" value="Thr_synth_N"/>
    <property type="match status" value="1"/>
</dbReference>